<feature type="compositionally biased region" description="Basic residues" evidence="5">
    <location>
        <begin position="383"/>
        <end position="393"/>
    </location>
</feature>
<name>A0A2B4SZ16_STYPI</name>
<accession>A0A2B4SZ16</accession>
<evidence type="ECO:0000313" key="8">
    <source>
        <dbReference type="Proteomes" id="UP000225706"/>
    </source>
</evidence>
<feature type="compositionally biased region" description="Polar residues" evidence="5">
    <location>
        <begin position="400"/>
        <end position="413"/>
    </location>
</feature>
<proteinExistence type="predicted"/>
<feature type="compositionally biased region" description="Basic and acidic residues" evidence="5">
    <location>
        <begin position="95"/>
        <end position="104"/>
    </location>
</feature>
<dbReference type="SMART" id="SM00356">
    <property type="entry name" value="ZnF_C3H1"/>
    <property type="match status" value="1"/>
</dbReference>
<feature type="compositionally biased region" description="Acidic residues" evidence="5">
    <location>
        <begin position="1465"/>
        <end position="1486"/>
    </location>
</feature>
<dbReference type="EMBL" id="LSMT01000010">
    <property type="protein sequence ID" value="PFX33625.1"/>
    <property type="molecule type" value="Genomic_DNA"/>
</dbReference>
<feature type="compositionally biased region" description="Basic and acidic residues" evidence="5">
    <location>
        <begin position="349"/>
        <end position="365"/>
    </location>
</feature>
<dbReference type="Proteomes" id="UP000225706">
    <property type="component" value="Unassembled WGS sequence"/>
</dbReference>
<feature type="region of interest" description="Disordered" evidence="5">
    <location>
        <begin position="76"/>
        <end position="1502"/>
    </location>
</feature>
<feature type="compositionally biased region" description="Acidic residues" evidence="5">
    <location>
        <begin position="1109"/>
        <end position="1122"/>
    </location>
</feature>
<dbReference type="STRING" id="50429.A0A2B4SZ16"/>
<feature type="compositionally biased region" description="Basic and acidic residues" evidence="5">
    <location>
        <begin position="1323"/>
        <end position="1333"/>
    </location>
</feature>
<keyword evidence="8" id="KW-1185">Reference proteome</keyword>
<comment type="caution">
    <text evidence="7">The sequence shown here is derived from an EMBL/GenBank/DDBJ whole genome shotgun (WGS) entry which is preliminary data.</text>
</comment>
<gene>
    <name evidence="7" type="primary">ZC3H13</name>
    <name evidence="7" type="ORF">AWC38_SpisGene1514</name>
</gene>
<feature type="compositionally biased region" description="Basic and acidic residues" evidence="5">
    <location>
        <begin position="1438"/>
        <end position="1449"/>
    </location>
</feature>
<keyword evidence="1 4" id="KW-0479">Metal-binding</keyword>
<feature type="domain" description="C3H1-type" evidence="6">
    <location>
        <begin position="53"/>
        <end position="81"/>
    </location>
</feature>
<dbReference type="GO" id="GO:0016556">
    <property type="term" value="P:mRNA modification"/>
    <property type="evidence" value="ECO:0007669"/>
    <property type="project" value="InterPro"/>
</dbReference>
<feature type="compositionally biased region" description="Basic and acidic residues" evidence="5">
    <location>
        <begin position="482"/>
        <end position="492"/>
    </location>
</feature>
<dbReference type="PANTHER" id="PTHR38563">
    <property type="entry name" value="FL(2)D-ASSOCIATED COMPLEX COMPONENT"/>
    <property type="match status" value="1"/>
</dbReference>
<feature type="compositionally biased region" description="Basic and acidic residues" evidence="5">
    <location>
        <begin position="10"/>
        <end position="19"/>
    </location>
</feature>
<feature type="compositionally biased region" description="Basic residues" evidence="5">
    <location>
        <begin position="1242"/>
        <end position="1262"/>
    </location>
</feature>
<dbReference type="InterPro" id="IPR036855">
    <property type="entry name" value="Znf_CCCH_sf"/>
</dbReference>
<sequence length="1689" mass="191774">MSGTRLTRKVTVEGSKKLPEGGNQSSASSSGTRRSVFDRLGPGTSERSRPREPYLNEKCRNWLRDGRCQFGRNCKFLHGPFSEPKPRTKSVRSIVRTDVDRSEGDDGTITVRTQSLDSLEAGEEEEDISVVKKKKKHRSTNDSSEPSKKSEKVKRRQQIDKDSSEGEGDDGDDHRKRKKKLRKRQLSGGVVTKTESPEQEERDWGDEDYEEERSDLEREERGELDFERQLNLEKRRQDLQRELALMDEEDALREKAERKVKDVKKERDEDLKPVIPVVHSKLHPEKSSVSPADEFSPVSSQSTPKKKKKKAEGEGKKVKTKRKMSPSTKELKKRKGVKPVAESSDGGVMEERPKKLTDISPEKPKAPVRAQPEFEETAAGKPRVPKNKKQVKPKQKEGQLTRSSGDTYLSPSGPSGHRAPRTPPTEEIPRDKRSVTPEEQRAPVEKLRRRTVLSSPEGSDSPVPPYGSESRTWRNTDPPDGSPRKTARELHINEPPGEAEYKIKGKGHEKPYRKEERSPGTPEHGRRVVAIKDTRHVEEGRSERRKKIMDEEPPRSPSPEDIPARDPITPPEELRRHRTPPPRGDRRGPQTPPGEPDYDDAPKQGSSDRAAPRHRGPYTPPLPNNPSVRNRDERNREEFHDGRSEAVPYRDEASVPRSKERPERDARYSRQRGDDGVDDTSRGSRSHAPIDEDFPRGRGRDEELGRVRHRNERQDDYHQRNRPKDDRADDFHRVRDREPDRSDDYYRSRAEEPRGGEPPRRKLEVDEEYLRRREDRDDDHLRARNREVEREDERSRRRDDRNDDHQRGRVREEHEDDMQRPRGGRDFPRRPFEGGDERHWERHGERDNREVQFGDRDRRRPDMPRQDVSDNRSRERPGERPRDRDGRYPPPGPDYHRRSPTIPHGSRRSPPPHGPPRGPHRFEERRRSLSPGGRREEGYRQGPPRDQSGYGMGREPAHGRGGHSAPFENRGRPVEGRRRTSPPPRQYAERGRGAPRGRGIRGGRGFPDRSRPPGDRYQDSPRDRGAPWDPERRRERDHPRDRNRPHDESRDRDRRPRGELSPGRGPRHWEDRRAGSPGRVVSPSRDHRAHEQEKIPREAEEEGRRRSDEEDEEWEYEEDLGDDKDKIPRQGERKRPRETGSSVSTIESPVGGKKRRSETPEMEATAVREVPEVIEKQDDHEKDVISAAPVKQTAKPKKKKVGKKGKGPKLDGEPDVEVQVPHEAPAQSEESPEGGKPVKVEKKLKKEKGKTKEKVTKKKKKITSVVAPEPALGTEKNEEPASMTEESGVASSENLGEVTQQSEEELIPKVAKKRRHPAAPEGEETKVKGGDKPPKKKKKKKHQPEVVVQPWADLEDEDEETVLYKSESNERQSSVKDGQLGQAREIEENKSSNTAAYGRKETGDAPKVEESVEVFSDWSDDSPIGDDAWSDVNEPDISESKPKTNDKEPSAVTSPVRNEAPTYDDVYDPISDDELDAMLGDDEEDAGAGVPDRKGPSSAPMAVEDVDWSALVSAQNTSDKTGEEPGAHLKRFTPGHVFSRIGISSSLAGPRLTKLVQKASAEVAKDKPSVRETVDSGDVDDGDVSQVTNSIGALMAGAAAKRRERGMLFTDVGPCRRALCARRDLAMRKRLRRLTGKVGLFQVPSSAPVDNELYSMSVALYKHEHSAMDSPATKLIPSRVGAVLATVNS</sequence>
<dbReference type="InterPro" id="IPR040427">
    <property type="entry name" value="Flacc"/>
</dbReference>
<dbReference type="Pfam" id="PF00642">
    <property type="entry name" value="zf-CCCH"/>
    <property type="match status" value="1"/>
</dbReference>
<evidence type="ECO:0000313" key="7">
    <source>
        <dbReference type="EMBL" id="PFX33625.1"/>
    </source>
</evidence>
<dbReference type="Gene3D" id="4.10.1000.10">
    <property type="entry name" value="Zinc finger, CCCH-type"/>
    <property type="match status" value="1"/>
</dbReference>
<feature type="compositionally biased region" description="Basic and acidic residues" evidence="5">
    <location>
        <begin position="969"/>
        <end position="978"/>
    </location>
</feature>
<feature type="compositionally biased region" description="Basic and acidic residues" evidence="5">
    <location>
        <begin position="1398"/>
        <end position="1410"/>
    </location>
</feature>
<feature type="compositionally biased region" description="Basic and acidic residues" evidence="5">
    <location>
        <begin position="46"/>
        <end position="56"/>
    </location>
</feature>
<keyword evidence="2 4" id="KW-0863">Zinc-finger</keyword>
<feature type="zinc finger region" description="C3H1-type" evidence="4">
    <location>
        <begin position="53"/>
        <end position="81"/>
    </location>
</feature>
<dbReference type="InterPro" id="IPR000571">
    <property type="entry name" value="Znf_CCCH"/>
</dbReference>
<feature type="compositionally biased region" description="Basic and acidic residues" evidence="5">
    <location>
        <begin position="629"/>
        <end position="887"/>
    </location>
</feature>
<feature type="compositionally biased region" description="Basic and acidic residues" evidence="5">
    <location>
        <begin position="427"/>
        <end position="446"/>
    </location>
</feature>
<feature type="compositionally biased region" description="Basic residues" evidence="5">
    <location>
        <begin position="175"/>
        <end position="185"/>
    </location>
</feature>
<dbReference type="PROSITE" id="PS50103">
    <property type="entry name" value="ZF_C3H1"/>
    <property type="match status" value="1"/>
</dbReference>
<keyword evidence="3 4" id="KW-0862">Zinc</keyword>
<evidence type="ECO:0000256" key="4">
    <source>
        <dbReference type="PROSITE-ProRule" id="PRU00723"/>
    </source>
</evidence>
<evidence type="ECO:0000256" key="3">
    <source>
        <dbReference type="ARBA" id="ARBA00022833"/>
    </source>
</evidence>
<feature type="region of interest" description="Disordered" evidence="5">
    <location>
        <begin position="1"/>
        <end position="56"/>
    </location>
</feature>
<dbReference type="SUPFAM" id="SSF90229">
    <property type="entry name" value="CCCH zinc finger"/>
    <property type="match status" value="1"/>
</dbReference>
<feature type="compositionally biased region" description="Polar residues" evidence="5">
    <location>
        <begin position="1289"/>
        <end position="1301"/>
    </location>
</feature>
<dbReference type="OrthoDB" id="6022762at2759"/>
<feature type="compositionally biased region" description="Acidic residues" evidence="5">
    <location>
        <begin position="197"/>
        <end position="214"/>
    </location>
</feature>
<feature type="compositionally biased region" description="Basic and acidic residues" evidence="5">
    <location>
        <begin position="1084"/>
        <end position="1108"/>
    </location>
</feature>
<evidence type="ECO:0000256" key="5">
    <source>
        <dbReference type="SAM" id="MobiDB-lite"/>
    </source>
</evidence>
<feature type="compositionally biased region" description="Basic and acidic residues" evidence="5">
    <location>
        <begin position="1123"/>
        <end position="1138"/>
    </location>
</feature>
<dbReference type="GO" id="GO:0008270">
    <property type="term" value="F:zinc ion binding"/>
    <property type="evidence" value="ECO:0007669"/>
    <property type="project" value="UniProtKB-KW"/>
</dbReference>
<reference evidence="8" key="1">
    <citation type="journal article" date="2017" name="bioRxiv">
        <title>Comparative analysis of the genomes of Stylophora pistillata and Acropora digitifera provides evidence for extensive differences between species of corals.</title>
        <authorList>
            <person name="Voolstra C.R."/>
            <person name="Li Y."/>
            <person name="Liew Y.J."/>
            <person name="Baumgarten S."/>
            <person name="Zoccola D."/>
            <person name="Flot J.-F."/>
            <person name="Tambutte S."/>
            <person name="Allemand D."/>
            <person name="Aranda M."/>
        </authorList>
    </citation>
    <scope>NUCLEOTIDE SEQUENCE [LARGE SCALE GENOMIC DNA]</scope>
</reference>
<organism evidence="7 8">
    <name type="scientific">Stylophora pistillata</name>
    <name type="common">Smooth cauliflower coral</name>
    <dbReference type="NCBI Taxonomy" id="50429"/>
    <lineage>
        <taxon>Eukaryota</taxon>
        <taxon>Metazoa</taxon>
        <taxon>Cnidaria</taxon>
        <taxon>Anthozoa</taxon>
        <taxon>Hexacorallia</taxon>
        <taxon>Scleractinia</taxon>
        <taxon>Astrocoeniina</taxon>
        <taxon>Pocilloporidae</taxon>
        <taxon>Stylophora</taxon>
    </lineage>
</organism>
<protein>
    <submittedName>
        <fullName evidence="7">Zinc finger CCCH domain-containing protein 13</fullName>
    </submittedName>
</protein>
<feature type="compositionally biased region" description="Basic and acidic residues" evidence="5">
    <location>
        <begin position="1006"/>
        <end position="1058"/>
    </location>
</feature>
<evidence type="ECO:0000256" key="1">
    <source>
        <dbReference type="ARBA" id="ARBA00022723"/>
    </source>
</evidence>
<feature type="compositionally biased region" description="Basic residues" evidence="5">
    <location>
        <begin position="1194"/>
        <end position="1207"/>
    </location>
</feature>
<feature type="compositionally biased region" description="Basic and acidic residues" evidence="5">
    <location>
        <begin position="1169"/>
        <end position="1184"/>
    </location>
</feature>
<feature type="compositionally biased region" description="Basic and acidic residues" evidence="5">
    <location>
        <begin position="215"/>
        <end position="241"/>
    </location>
</feature>
<evidence type="ECO:0000259" key="6">
    <source>
        <dbReference type="PROSITE" id="PS50103"/>
    </source>
</evidence>
<evidence type="ECO:0000256" key="2">
    <source>
        <dbReference type="ARBA" id="ARBA00022771"/>
    </source>
</evidence>
<dbReference type="GO" id="GO:0036396">
    <property type="term" value="C:RNA N6-methyladenosine methyltransferase complex"/>
    <property type="evidence" value="ECO:0007669"/>
    <property type="project" value="InterPro"/>
</dbReference>
<feature type="compositionally biased region" description="Basic and acidic residues" evidence="5">
    <location>
        <begin position="499"/>
        <end position="554"/>
    </location>
</feature>
<dbReference type="PANTHER" id="PTHR38563:SF1">
    <property type="entry name" value="FL(2)D-ASSOCIATED COMPLEX COMPONENT"/>
    <property type="match status" value="1"/>
</dbReference>
<feature type="compositionally biased region" description="Basic and acidic residues" evidence="5">
    <location>
        <begin position="920"/>
        <end position="939"/>
    </location>
</feature>
<feature type="compositionally biased region" description="Basic and acidic residues" evidence="5">
    <location>
        <begin position="252"/>
        <end position="272"/>
    </location>
</feature>